<evidence type="ECO:0000313" key="3">
    <source>
        <dbReference type="EMBL" id="AIS76629.1"/>
    </source>
</evidence>
<name>A0A097C3B0_TARMA</name>
<dbReference type="Pfam" id="PF15757">
    <property type="entry name" value="Amelotin"/>
    <property type="match status" value="1"/>
</dbReference>
<dbReference type="AlphaFoldDB" id="A0A097C3B0"/>
<accession>A0A097C3B0</accession>
<feature type="chain" id="PRO_5001933318" evidence="2">
    <location>
        <begin position="17"/>
        <end position="348"/>
    </location>
</feature>
<dbReference type="InterPro" id="IPR031501">
    <property type="entry name" value="Amelotin"/>
</dbReference>
<keyword evidence="2" id="KW-0732">Signal</keyword>
<dbReference type="GO" id="GO:0042475">
    <property type="term" value="P:odontogenesis of dentin-containing tooth"/>
    <property type="evidence" value="ECO:0007669"/>
    <property type="project" value="InterPro"/>
</dbReference>
<dbReference type="PANTHER" id="PTHR36858">
    <property type="entry name" value="AMELOTIN"/>
    <property type="match status" value="1"/>
</dbReference>
<feature type="region of interest" description="Disordered" evidence="1">
    <location>
        <begin position="258"/>
        <end position="284"/>
    </location>
</feature>
<feature type="compositionally biased region" description="Polar residues" evidence="1">
    <location>
        <begin position="261"/>
        <end position="272"/>
    </location>
</feature>
<feature type="region of interest" description="Disordered" evidence="1">
    <location>
        <begin position="215"/>
        <end position="243"/>
    </location>
</feature>
<dbReference type="PANTHER" id="PTHR36858:SF1">
    <property type="entry name" value="AMELOTIN"/>
    <property type="match status" value="1"/>
</dbReference>
<dbReference type="GO" id="GO:0070175">
    <property type="term" value="P:positive regulation of enamel mineralization"/>
    <property type="evidence" value="ECO:0007669"/>
    <property type="project" value="InterPro"/>
</dbReference>
<feature type="compositionally biased region" description="Polar residues" evidence="1">
    <location>
        <begin position="222"/>
        <end position="231"/>
    </location>
</feature>
<proteinExistence type="evidence at transcript level"/>
<dbReference type="EMBL" id="KM069446">
    <property type="protein sequence ID" value="AIS76629.1"/>
    <property type="molecule type" value="mRNA"/>
</dbReference>
<feature type="signal peptide" evidence="2">
    <location>
        <begin position="1"/>
        <end position="16"/>
    </location>
</feature>
<organism evidence="3">
    <name type="scientific">Tarentola mauritanica</name>
    <name type="common">Common wall gecko</name>
    <name type="synonym">Lacerta mauritanica</name>
    <dbReference type="NCBI Taxonomy" id="8569"/>
    <lineage>
        <taxon>Eukaryota</taxon>
        <taxon>Metazoa</taxon>
        <taxon>Chordata</taxon>
        <taxon>Craniata</taxon>
        <taxon>Vertebrata</taxon>
        <taxon>Euteleostomi</taxon>
        <taxon>Lepidosauria</taxon>
        <taxon>Squamata</taxon>
        <taxon>Bifurcata</taxon>
        <taxon>Gekkota</taxon>
        <taxon>Phyllodactylidae</taxon>
        <taxon>Tarentola</taxon>
    </lineage>
</organism>
<evidence type="ECO:0000256" key="2">
    <source>
        <dbReference type="SAM" id="SignalP"/>
    </source>
</evidence>
<evidence type="ECO:0000256" key="1">
    <source>
        <dbReference type="SAM" id="MobiDB-lite"/>
    </source>
</evidence>
<reference evidence="3" key="1">
    <citation type="submission" date="2014-06" db="EMBL/GenBank/DDBJ databases">
        <title>Amelotin: an enamel matrix protein that experienced distinct evolutionary pathways in amphibians, sauropsids and mammals.</title>
        <authorList>
            <person name="Gasse B."/>
            <person name="Silvent J."/>
            <person name="Chiari Y."/>
            <person name="Davit-Beal T."/>
            <person name="Sire J.-Y."/>
        </authorList>
    </citation>
    <scope>NUCLEOTIDE SEQUENCE</scope>
</reference>
<sequence>MKIVILFLSFLGLTIALPISPLERAIATSNSREILRLMQRYRAMGNNPQQTQQRSNPGFGLPPAKLVPDQTALANQLPNEVTPLEWPFTNFPMTPPKIPSELGTTNLQHIPGFNLLPFTQMIPLDINTLTTLLGLGGLPSTQTLPVGGVNVPQQLLPPSQILPIIFAQMGPQGAVLSSEEAQSPSQFFTGLILPGMQGILIPSGQAEALPEGQEGLLPAGQAGSNPANSAGQLPFPEGTADATAPAGIQKVSPGMHDDLSGTANGLNPTPSGFRQPGYDHGATQDPFAERTIFVKLNMEPSELREPPTTMARPEDDNSLVGHTLAQSLVRGDRHMPVTTVVSKLLREP</sequence>
<protein>
    <submittedName>
        <fullName evidence="3">Amelotin</fullName>
    </submittedName>
</protein>